<keyword evidence="1" id="KW-1185">Reference proteome</keyword>
<dbReference type="Proteomes" id="UP000046392">
    <property type="component" value="Unplaced"/>
</dbReference>
<evidence type="ECO:0000313" key="1">
    <source>
        <dbReference type="Proteomes" id="UP000046392"/>
    </source>
</evidence>
<protein>
    <submittedName>
        <fullName evidence="2">DDE_Tnp_1_7 domain-containing protein</fullName>
    </submittedName>
</protein>
<name>A0A0N5BC24_STREA</name>
<proteinExistence type="predicted"/>
<dbReference type="AlphaFoldDB" id="A0A0N5BC24"/>
<evidence type="ECO:0000313" key="2">
    <source>
        <dbReference type="WBParaSite" id="SPAL_0000357366.1"/>
    </source>
</evidence>
<organism evidence="1 2">
    <name type="scientific">Strongyloides papillosus</name>
    <name type="common">Intestinal threadworm</name>
    <dbReference type="NCBI Taxonomy" id="174720"/>
    <lineage>
        <taxon>Eukaryota</taxon>
        <taxon>Metazoa</taxon>
        <taxon>Ecdysozoa</taxon>
        <taxon>Nematoda</taxon>
        <taxon>Chromadorea</taxon>
        <taxon>Rhabditida</taxon>
        <taxon>Tylenchina</taxon>
        <taxon>Panagrolaimomorpha</taxon>
        <taxon>Strongyloidoidea</taxon>
        <taxon>Strongyloididae</taxon>
        <taxon>Strongyloides</taxon>
    </lineage>
</organism>
<sequence length="52" mass="6346">MNLRYTMICLHLRNMIKKKLRKYQLSYHLKIIILCSVKHNLESLMQIESVQQ</sequence>
<accession>A0A0N5BC24</accession>
<reference evidence="2" key="1">
    <citation type="submission" date="2017-02" db="UniProtKB">
        <authorList>
            <consortium name="WormBaseParasite"/>
        </authorList>
    </citation>
    <scope>IDENTIFICATION</scope>
</reference>
<dbReference type="WBParaSite" id="SPAL_0000357366.1">
    <property type="protein sequence ID" value="SPAL_0000357366.1"/>
    <property type="gene ID" value="SPAL_0000357366"/>
</dbReference>